<dbReference type="Pfam" id="PF00561">
    <property type="entry name" value="Abhydrolase_1"/>
    <property type="match status" value="1"/>
</dbReference>
<dbReference type="EMBL" id="QGSY01000175">
    <property type="protein sequence ID" value="RQX09272.1"/>
    <property type="molecule type" value="Genomic_DNA"/>
</dbReference>
<dbReference type="Gene3D" id="3.40.50.1820">
    <property type="entry name" value="alpha/beta hydrolase"/>
    <property type="match status" value="1"/>
</dbReference>
<gene>
    <name evidence="7" type="ORF">DLJ58_15365</name>
</gene>
<dbReference type="InterPro" id="IPR051601">
    <property type="entry name" value="Serine_prot/Carboxylest_S33"/>
</dbReference>
<dbReference type="InterPro" id="IPR000073">
    <property type="entry name" value="AB_hydrolase_1"/>
</dbReference>
<accession>A0A3N9X8Q1</accession>
<comment type="caution">
    <text evidence="7">The sequence shown here is derived from an EMBL/GenBank/DDBJ whole genome shotgun (WGS) entry which is preliminary data.</text>
</comment>
<dbReference type="Proteomes" id="UP000266889">
    <property type="component" value="Unassembled WGS sequence"/>
</dbReference>
<feature type="domain" description="Peptidase S33 tripeptidyl aminopeptidase-like C-terminal" evidence="6">
    <location>
        <begin position="442"/>
        <end position="513"/>
    </location>
</feature>
<dbReference type="AlphaFoldDB" id="A0A3N9X8Q1"/>
<evidence type="ECO:0000256" key="4">
    <source>
        <dbReference type="SAM" id="MobiDB-lite"/>
    </source>
</evidence>
<proteinExistence type="inferred from homology"/>
<keyword evidence="3" id="KW-0378">Hydrolase</keyword>
<organism evidence="7 8">
    <name type="scientific">Micromonospora arida</name>
    <dbReference type="NCBI Taxonomy" id="2203715"/>
    <lineage>
        <taxon>Bacteria</taxon>
        <taxon>Bacillati</taxon>
        <taxon>Actinomycetota</taxon>
        <taxon>Actinomycetes</taxon>
        <taxon>Micromonosporales</taxon>
        <taxon>Micromonosporaceae</taxon>
        <taxon>Micromonospora</taxon>
    </lineage>
</organism>
<evidence type="ECO:0000313" key="7">
    <source>
        <dbReference type="EMBL" id="RQX09272.1"/>
    </source>
</evidence>
<evidence type="ECO:0000256" key="3">
    <source>
        <dbReference type="ARBA" id="ARBA00022801"/>
    </source>
</evidence>
<reference evidence="7 8" key="1">
    <citation type="submission" date="2018-05" db="EMBL/GenBank/DDBJ databases">
        <title>Micromonospora from Atacama Desert.</title>
        <authorList>
            <person name="Carro L."/>
            <person name="Goodfellow M."/>
            <person name="Klenk H.-P."/>
        </authorList>
    </citation>
    <scope>NUCLEOTIDE SEQUENCE [LARGE SCALE GENOMIC DNA]</scope>
    <source>
        <strain evidence="7 8">LB32</strain>
    </source>
</reference>
<evidence type="ECO:0000259" key="5">
    <source>
        <dbReference type="Pfam" id="PF00561"/>
    </source>
</evidence>
<dbReference type="GO" id="GO:0016787">
    <property type="term" value="F:hydrolase activity"/>
    <property type="evidence" value="ECO:0007669"/>
    <property type="project" value="UniProtKB-KW"/>
</dbReference>
<name>A0A3N9X8Q1_9ACTN</name>
<protein>
    <submittedName>
        <fullName evidence="7">Transporter</fullName>
    </submittedName>
</protein>
<dbReference type="SUPFAM" id="SSF53474">
    <property type="entry name" value="alpha/beta-Hydrolases"/>
    <property type="match status" value="1"/>
</dbReference>
<evidence type="ECO:0000256" key="1">
    <source>
        <dbReference type="ARBA" id="ARBA00010088"/>
    </source>
</evidence>
<evidence type="ECO:0000256" key="2">
    <source>
        <dbReference type="ARBA" id="ARBA00022729"/>
    </source>
</evidence>
<dbReference type="PANTHER" id="PTHR43248">
    <property type="entry name" value="2-SUCCINYL-6-HYDROXY-2,4-CYCLOHEXADIENE-1-CARBOXYLATE SYNTHASE"/>
    <property type="match status" value="1"/>
</dbReference>
<feature type="domain" description="AB hydrolase-1" evidence="5">
    <location>
        <begin position="133"/>
        <end position="316"/>
    </location>
</feature>
<dbReference type="InterPro" id="IPR013595">
    <property type="entry name" value="Pept_S33_TAP-like_C"/>
</dbReference>
<evidence type="ECO:0000313" key="8">
    <source>
        <dbReference type="Proteomes" id="UP000266889"/>
    </source>
</evidence>
<sequence length="549" mass="59738">MDPTWTGRRQAGRMLTTKRTTFRHPRGVARRRRRLLGSLSAVVAVLVALSLNAPPSLAGTTPTAGGTGPVATDTTGGWNGRIDWQACPEQPDDPGTRCGALRLPVDWARPGGETFPLALARRPATDPAARIGVLVFNPGGPGLSGVDVALTAASQLGPDVLRRFDIVGFDPRGTVRSAPVRCSSELLGQHPSLTPANAAEFERLRTYNRQLRDDCRAHSGPLFDHLDSVSVARDTDAIRAALGERQLSFYQWSYGTLIGQSYAELFPDRVRALVMDSVMDHSQGVREYFRSGAASNEALFHEFVTWCERNPGCALHGRDVPALYDQLMRRADAGTLLDAATGTPLTWFELGFATFVNFFDATWADLANMLLALERGEPASLASPMVPVDGDKDLTEYALPAFCQDWSLPVDGFADWNRYLDLSRAAAPHLRASPLAVRFGAICLGWTATNPQHQLRVRTSAPLLVLNGRYDPATPYDGAQQVVRQLGSRGHLVTYEGSGHASYPRTECTRRQVGAVPHHQNHTADRSELPGRPGLTGRHRHGDAPAHGR</sequence>
<comment type="similarity">
    <text evidence="1">Belongs to the peptidase S33 family.</text>
</comment>
<evidence type="ECO:0000259" key="6">
    <source>
        <dbReference type="Pfam" id="PF08386"/>
    </source>
</evidence>
<dbReference type="Pfam" id="PF08386">
    <property type="entry name" value="Abhydrolase_4"/>
    <property type="match status" value="1"/>
</dbReference>
<keyword evidence="2" id="KW-0732">Signal</keyword>
<dbReference type="InterPro" id="IPR029058">
    <property type="entry name" value="AB_hydrolase_fold"/>
</dbReference>
<keyword evidence="8" id="KW-1185">Reference proteome</keyword>
<feature type="region of interest" description="Disordered" evidence="4">
    <location>
        <begin position="515"/>
        <end position="549"/>
    </location>
</feature>
<dbReference type="PANTHER" id="PTHR43248:SF29">
    <property type="entry name" value="TRIPEPTIDYL AMINOPEPTIDASE"/>
    <property type="match status" value="1"/>
</dbReference>